<proteinExistence type="predicted"/>
<dbReference type="Pfam" id="PF13794">
    <property type="entry name" value="MiaE_2"/>
    <property type="match status" value="1"/>
</dbReference>
<organism evidence="2 3">
    <name type="scientific">Luethyella okanaganae</name>
    <dbReference type="NCBI Taxonomy" id="69372"/>
    <lineage>
        <taxon>Bacteria</taxon>
        <taxon>Bacillati</taxon>
        <taxon>Actinomycetota</taxon>
        <taxon>Actinomycetes</taxon>
        <taxon>Micrococcales</taxon>
        <taxon>Microbacteriaceae</taxon>
        <taxon>Luethyella</taxon>
    </lineage>
</organism>
<dbReference type="InterPro" id="IPR059125">
    <property type="entry name" value="Ferritin_actino"/>
</dbReference>
<dbReference type="Proteomes" id="UP001596306">
    <property type="component" value="Unassembled WGS sequence"/>
</dbReference>
<sequence length="227" mass="24542">MEIPRLKPRGETASSARVDFSEMTPELLPFLGQAAYIQLEVFENLSRAVSTAPTLTAKEGLSAAAGIALAKHHVLIAEIRRRDAKPDEVMAPFRSAIDRYRAATTGSDWYELLLSSYLTAGMLDDFFIRLADGLPGDSGPWVAELLGRDAGTDVLVSELQAGIAADSRLGSRLAMWGRRLVGDTLLIARSALHGTGPETPVESRIEPVFTELVAAHTRRMDLLGLTA</sequence>
<dbReference type="EMBL" id="JBHSTP010000001">
    <property type="protein sequence ID" value="MFC6355042.1"/>
    <property type="molecule type" value="Genomic_DNA"/>
</dbReference>
<name>A0ABW1VDP3_9MICO</name>
<comment type="caution">
    <text evidence="2">The sequence shown here is derived from an EMBL/GenBank/DDBJ whole genome shotgun (WGS) entry which is preliminary data.</text>
</comment>
<keyword evidence="3" id="KW-1185">Reference proteome</keyword>
<accession>A0ABW1VDP3</accession>
<dbReference type="RefSeq" id="WP_386727322.1">
    <property type="nucleotide sequence ID" value="NZ_JBHSTP010000001.1"/>
</dbReference>
<dbReference type="Gene3D" id="1.20.1260.10">
    <property type="match status" value="1"/>
</dbReference>
<reference evidence="3" key="1">
    <citation type="journal article" date="2019" name="Int. J. Syst. Evol. Microbiol.">
        <title>The Global Catalogue of Microorganisms (GCM) 10K type strain sequencing project: providing services to taxonomists for standard genome sequencing and annotation.</title>
        <authorList>
            <consortium name="The Broad Institute Genomics Platform"/>
            <consortium name="The Broad Institute Genome Sequencing Center for Infectious Disease"/>
            <person name="Wu L."/>
            <person name="Ma J."/>
        </authorList>
    </citation>
    <scope>NUCLEOTIDE SEQUENCE [LARGE SCALE GENOMIC DNA]</scope>
    <source>
        <strain evidence="3">CCUG 43304</strain>
    </source>
</reference>
<gene>
    <name evidence="2" type="ORF">ACFQB0_02790</name>
</gene>
<evidence type="ECO:0000259" key="1">
    <source>
        <dbReference type="Pfam" id="PF13794"/>
    </source>
</evidence>
<dbReference type="InterPro" id="IPR012347">
    <property type="entry name" value="Ferritin-like"/>
</dbReference>
<feature type="domain" description="Ferritin-like" evidence="1">
    <location>
        <begin position="30"/>
        <end position="187"/>
    </location>
</feature>
<protein>
    <submittedName>
        <fullName evidence="2">Ferritin-like fold-containing protein</fullName>
    </submittedName>
</protein>
<evidence type="ECO:0000313" key="2">
    <source>
        <dbReference type="EMBL" id="MFC6355042.1"/>
    </source>
</evidence>
<evidence type="ECO:0000313" key="3">
    <source>
        <dbReference type="Proteomes" id="UP001596306"/>
    </source>
</evidence>